<evidence type="ECO:0000256" key="11">
    <source>
        <dbReference type="ARBA" id="ARBA00023277"/>
    </source>
</evidence>
<keyword evidence="12" id="KW-0624">Polysaccharide degradation</keyword>
<dbReference type="InterPro" id="IPR049892">
    <property type="entry name" value="AA9"/>
</dbReference>
<keyword evidence="11" id="KW-0119">Carbohydrate metabolism</keyword>
<dbReference type="Proteomes" id="UP001172155">
    <property type="component" value="Unassembled WGS sequence"/>
</dbReference>
<keyword evidence="9" id="KW-0503">Monooxygenase</keyword>
<dbReference type="GO" id="GO:0046872">
    <property type="term" value="F:metal ion binding"/>
    <property type="evidence" value="ECO:0007669"/>
    <property type="project" value="UniProtKB-KW"/>
</dbReference>
<dbReference type="GO" id="GO:0030245">
    <property type="term" value="P:cellulose catabolic process"/>
    <property type="evidence" value="ECO:0007669"/>
    <property type="project" value="UniProtKB-KW"/>
</dbReference>
<dbReference type="EMBL" id="JAUKUD010000002">
    <property type="protein sequence ID" value="KAK0752327.1"/>
    <property type="molecule type" value="Genomic_DNA"/>
</dbReference>
<gene>
    <name evidence="18" type="ORF">B0T18DRAFT_317605</name>
</gene>
<evidence type="ECO:0000256" key="7">
    <source>
        <dbReference type="ARBA" id="ARBA00023002"/>
    </source>
</evidence>
<keyword evidence="7" id="KW-0560">Oxidoreductase</keyword>
<sequence>MKFSLASVLACGLAVEAHTIFQKLSVNGKDQGQLTGMRAPNNNNPVQDVNSQNMICGSGGSKSQTVISVAGGDQLGMYWGHVIGGAQFANDADHPIAKSHKGPVMAYLAKVDNAASTAVTGLKWFKVWQEGFDVGSKTWGVDTMLKNQGWVYFKLPSCIAPGQYLLRGETLALHSANKPNQAQFYQSCAQINVSTGGSFSPSSTVSFPGAYQASHPGIAANIYGLAGATDNGGKPYQAPGPDPISC</sequence>
<feature type="domain" description="Auxiliary Activity family 9 catalytic" evidence="17">
    <location>
        <begin position="18"/>
        <end position="224"/>
    </location>
</feature>
<dbReference type="GO" id="GO:0004497">
    <property type="term" value="F:monooxygenase activity"/>
    <property type="evidence" value="ECO:0007669"/>
    <property type="project" value="UniProtKB-KW"/>
</dbReference>
<name>A0AA40KB82_9PEZI</name>
<evidence type="ECO:0000256" key="8">
    <source>
        <dbReference type="ARBA" id="ARBA00023008"/>
    </source>
</evidence>
<keyword evidence="4" id="KW-0479">Metal-binding</keyword>
<comment type="cofactor">
    <cofactor evidence="1">
        <name>Cu(2+)</name>
        <dbReference type="ChEBI" id="CHEBI:29036"/>
    </cofactor>
</comment>
<keyword evidence="18" id="KW-0378">Hydrolase</keyword>
<evidence type="ECO:0000256" key="2">
    <source>
        <dbReference type="ARBA" id="ARBA00004613"/>
    </source>
</evidence>
<dbReference type="Pfam" id="PF03443">
    <property type="entry name" value="AA9"/>
    <property type="match status" value="1"/>
</dbReference>
<feature type="chain" id="PRO_5041452570" description="lytic cellulose monooxygenase (C4-dehydrogenating)" evidence="16">
    <location>
        <begin position="18"/>
        <end position="246"/>
    </location>
</feature>
<feature type="signal peptide" evidence="16">
    <location>
        <begin position="1"/>
        <end position="17"/>
    </location>
</feature>
<evidence type="ECO:0000256" key="10">
    <source>
        <dbReference type="ARBA" id="ARBA00023157"/>
    </source>
</evidence>
<keyword evidence="3" id="KW-0964">Secreted</keyword>
<evidence type="ECO:0000259" key="17">
    <source>
        <dbReference type="Pfam" id="PF03443"/>
    </source>
</evidence>
<comment type="caution">
    <text evidence="18">The sequence shown here is derived from an EMBL/GenBank/DDBJ whole genome shotgun (WGS) entry which is preliminary data.</text>
</comment>
<dbReference type="InterPro" id="IPR005103">
    <property type="entry name" value="AA9_LPMO"/>
</dbReference>
<evidence type="ECO:0000256" key="16">
    <source>
        <dbReference type="SAM" id="SignalP"/>
    </source>
</evidence>
<dbReference type="PANTHER" id="PTHR33353:SF13">
    <property type="entry name" value="ENDOGLUCANASE II"/>
    <property type="match status" value="1"/>
</dbReference>
<evidence type="ECO:0000256" key="6">
    <source>
        <dbReference type="ARBA" id="ARBA00023001"/>
    </source>
</evidence>
<evidence type="ECO:0000256" key="3">
    <source>
        <dbReference type="ARBA" id="ARBA00022525"/>
    </source>
</evidence>
<keyword evidence="10" id="KW-1015">Disulfide bond</keyword>
<dbReference type="GO" id="GO:0016787">
    <property type="term" value="F:hydrolase activity"/>
    <property type="evidence" value="ECO:0007669"/>
    <property type="project" value="UniProtKB-KW"/>
</dbReference>
<comment type="catalytic activity">
    <reaction evidence="14">
        <text>[(1-&gt;4)-beta-D-glucosyl]n+m + reduced acceptor + O2 = 4-dehydro-beta-D-glucosyl-[(1-&gt;4)-beta-D-glucosyl]n-1 + [(1-&gt;4)-beta-D-glucosyl]m + acceptor + H2O.</text>
        <dbReference type="EC" id="1.14.99.56"/>
    </reaction>
</comment>
<evidence type="ECO:0000256" key="15">
    <source>
        <dbReference type="ARBA" id="ARBA00047174"/>
    </source>
</evidence>
<dbReference type="Gene3D" id="2.70.50.70">
    <property type="match status" value="1"/>
</dbReference>
<reference evidence="18" key="1">
    <citation type="submission" date="2023-06" db="EMBL/GenBank/DDBJ databases">
        <title>Genome-scale phylogeny and comparative genomics of the fungal order Sordariales.</title>
        <authorList>
            <consortium name="Lawrence Berkeley National Laboratory"/>
            <person name="Hensen N."/>
            <person name="Bonometti L."/>
            <person name="Westerberg I."/>
            <person name="Brannstrom I.O."/>
            <person name="Guillou S."/>
            <person name="Cros-Aarteil S."/>
            <person name="Calhoun S."/>
            <person name="Haridas S."/>
            <person name="Kuo A."/>
            <person name="Mondo S."/>
            <person name="Pangilinan J."/>
            <person name="Riley R."/>
            <person name="LaButti K."/>
            <person name="Andreopoulos B."/>
            <person name="Lipzen A."/>
            <person name="Chen C."/>
            <person name="Yanf M."/>
            <person name="Daum C."/>
            <person name="Ng V."/>
            <person name="Clum A."/>
            <person name="Steindorff A."/>
            <person name="Ohm R."/>
            <person name="Martin F."/>
            <person name="Silar P."/>
            <person name="Natvig D."/>
            <person name="Lalanne C."/>
            <person name="Gautier V."/>
            <person name="Ament-velasquez S.L."/>
            <person name="Kruys A."/>
            <person name="Hutchinson M.I."/>
            <person name="Powell A.J."/>
            <person name="Barry K."/>
            <person name="Miller A.N."/>
            <person name="Grigoriev I.V."/>
            <person name="Debuchy R."/>
            <person name="Gladieux P."/>
            <person name="Thoren M.H."/>
            <person name="Johannesson H."/>
        </authorList>
    </citation>
    <scope>NUCLEOTIDE SEQUENCE</scope>
    <source>
        <strain evidence="18">SMH3187-1</strain>
    </source>
</reference>
<keyword evidence="8" id="KW-0186">Copper</keyword>
<accession>A0AA40KB82</accession>
<evidence type="ECO:0000256" key="1">
    <source>
        <dbReference type="ARBA" id="ARBA00001973"/>
    </source>
</evidence>
<dbReference type="CDD" id="cd21175">
    <property type="entry name" value="LPMO_AA9"/>
    <property type="match status" value="1"/>
</dbReference>
<dbReference type="AlphaFoldDB" id="A0AA40KB82"/>
<evidence type="ECO:0000256" key="4">
    <source>
        <dbReference type="ARBA" id="ARBA00022723"/>
    </source>
</evidence>
<keyword evidence="6" id="KW-0136">Cellulose degradation</keyword>
<evidence type="ECO:0000313" key="18">
    <source>
        <dbReference type="EMBL" id="KAK0752327.1"/>
    </source>
</evidence>
<dbReference type="GO" id="GO:0005576">
    <property type="term" value="C:extracellular region"/>
    <property type="evidence" value="ECO:0007669"/>
    <property type="project" value="UniProtKB-SubCell"/>
</dbReference>
<evidence type="ECO:0000256" key="14">
    <source>
        <dbReference type="ARBA" id="ARBA00045077"/>
    </source>
</evidence>
<comment type="similarity">
    <text evidence="13">Belongs to the polysaccharide monooxygenase AA9 family.</text>
</comment>
<comment type="subcellular location">
    <subcellularLocation>
        <location evidence="2">Secreted</location>
    </subcellularLocation>
</comment>
<organism evidence="18 19">
    <name type="scientific">Schizothecium vesticola</name>
    <dbReference type="NCBI Taxonomy" id="314040"/>
    <lineage>
        <taxon>Eukaryota</taxon>
        <taxon>Fungi</taxon>
        <taxon>Dikarya</taxon>
        <taxon>Ascomycota</taxon>
        <taxon>Pezizomycotina</taxon>
        <taxon>Sordariomycetes</taxon>
        <taxon>Sordariomycetidae</taxon>
        <taxon>Sordariales</taxon>
        <taxon>Schizotheciaceae</taxon>
        <taxon>Schizothecium</taxon>
    </lineage>
</organism>
<dbReference type="EC" id="1.14.99.56" evidence="15"/>
<evidence type="ECO:0000313" key="19">
    <source>
        <dbReference type="Proteomes" id="UP001172155"/>
    </source>
</evidence>
<proteinExistence type="inferred from homology"/>
<evidence type="ECO:0000256" key="5">
    <source>
        <dbReference type="ARBA" id="ARBA00022729"/>
    </source>
</evidence>
<keyword evidence="5 16" id="KW-0732">Signal</keyword>
<evidence type="ECO:0000256" key="13">
    <source>
        <dbReference type="ARBA" id="ARBA00044502"/>
    </source>
</evidence>
<dbReference type="PANTHER" id="PTHR33353">
    <property type="entry name" value="PUTATIVE (AFU_ORTHOLOGUE AFUA_1G12560)-RELATED"/>
    <property type="match status" value="1"/>
</dbReference>
<evidence type="ECO:0000256" key="12">
    <source>
        <dbReference type="ARBA" id="ARBA00023326"/>
    </source>
</evidence>
<evidence type="ECO:0000256" key="9">
    <source>
        <dbReference type="ARBA" id="ARBA00023033"/>
    </source>
</evidence>
<keyword evidence="19" id="KW-1185">Reference proteome</keyword>
<protein>
    <recommendedName>
        <fullName evidence="15">lytic cellulose monooxygenase (C4-dehydrogenating)</fullName>
        <ecNumber evidence="15">1.14.99.56</ecNumber>
    </recommendedName>
</protein>